<name>H1DJF7_9BACT</name>
<dbReference type="AlphaFoldDB" id="H1DJF7"/>
<accession>H1DJF7</accession>
<evidence type="ECO:0000256" key="1">
    <source>
        <dbReference type="ARBA" id="ARBA00022729"/>
    </source>
</evidence>
<protein>
    <recommendedName>
        <fullName evidence="4">SbsA Ig-like domain-containing protein</fullName>
    </recommendedName>
</protein>
<feature type="domain" description="SbsA Ig-like" evidence="4">
    <location>
        <begin position="38"/>
        <end position="137"/>
    </location>
</feature>
<organism evidence="5 6">
    <name type="scientific">Odoribacter laneus YIT 12061</name>
    <dbReference type="NCBI Taxonomy" id="742817"/>
    <lineage>
        <taxon>Bacteria</taxon>
        <taxon>Pseudomonadati</taxon>
        <taxon>Bacteroidota</taxon>
        <taxon>Bacteroidia</taxon>
        <taxon>Bacteroidales</taxon>
        <taxon>Odoribacteraceae</taxon>
        <taxon>Odoribacter</taxon>
    </lineage>
</organism>
<gene>
    <name evidence="5" type="ORF">HMPREF9449_02029</name>
</gene>
<evidence type="ECO:0000256" key="2">
    <source>
        <dbReference type="SAM" id="MobiDB-lite"/>
    </source>
</evidence>
<comment type="caution">
    <text evidence="5">The sequence shown here is derived from an EMBL/GenBank/DDBJ whole genome shotgun (WGS) entry which is preliminary data.</text>
</comment>
<dbReference type="PROSITE" id="PS51257">
    <property type="entry name" value="PROKAR_LIPOPROTEIN"/>
    <property type="match status" value="1"/>
</dbReference>
<keyword evidence="1 3" id="KW-0732">Signal</keyword>
<evidence type="ECO:0000256" key="3">
    <source>
        <dbReference type="SAM" id="SignalP"/>
    </source>
</evidence>
<dbReference type="InterPro" id="IPR032812">
    <property type="entry name" value="SbsA_Ig"/>
</dbReference>
<evidence type="ECO:0000259" key="4">
    <source>
        <dbReference type="Pfam" id="PF13205"/>
    </source>
</evidence>
<dbReference type="InterPro" id="IPR018673">
    <property type="entry name" value="DUF2141"/>
</dbReference>
<dbReference type="STRING" id="742817.HMPREF9449_02029"/>
<dbReference type="EMBL" id="ADMC01000025">
    <property type="protein sequence ID" value="EHP46412.1"/>
    <property type="molecule type" value="Genomic_DNA"/>
</dbReference>
<dbReference type="PATRIC" id="fig|742817.3.peg.2167"/>
<dbReference type="HOGENOM" id="CLU_014237_0_0_10"/>
<sequence length="655" mass="75767">MNRNSYRSICLICLSAVLICILLQACANKGYPEGGPKDVTPPKVIAEVPASFNTNFKKKSVNIYFDEFVQLKNVQEKFIISPPQAKKPRVRLRAKYIMVEFEDTLRPNTTYSLDFADAIVDNNEGNPLGYYRYVFSTGNTLDSLELSGNVVDAQTNEPVIGSYVFLYSEHRDSVPLLQLPDYIARTDSSGFFRVTNLREADYKVLSVMDDNRDMKYTPEAEQVAFLDTLVRPLIMSVTRIDTLGGDSLVMRTYNAFGPNNLFLRMFQEKLTQLYMTDNNRKQRELLYFTFSIPGKNDFEVELLDTVVTDKWYFPEVSPGGDTVRLWIKDSTIYKRDTLNLKLSYLRSDSTGMWVNHLDTVRLVYADKEKEKNSRKRKKKEEEKPKIEFLQINVGVEQDHDLNKGIMLEFDRPVTEEVKEHIHLSEKVDTVYQPIDFAFRQDSTQMRRFYLERIWEPEKEYELTIDSAAISDIYGHINEQVEKKFKIRAFETYGKLMVTLKGVKGQVILQLYKPDSKKDEKGQKIFNVLDQKIVDKDSKITFDYLREGKYKLRAILDENGNGEWDTGLYMKGIQPEEIRYLPIEINVKQNFDVEQEFDLNSPYRGGEGKTKEEDKKPGRKDRSGGGPQKAIQTGNENTGQRNIQKGRNTQSARVVD</sequence>
<proteinExistence type="predicted"/>
<feature type="chain" id="PRO_5003548752" description="SbsA Ig-like domain-containing protein" evidence="3">
    <location>
        <begin position="26"/>
        <end position="655"/>
    </location>
</feature>
<dbReference type="Proteomes" id="UP000004892">
    <property type="component" value="Unassembled WGS sequence"/>
</dbReference>
<feature type="region of interest" description="Disordered" evidence="2">
    <location>
        <begin position="597"/>
        <end position="655"/>
    </location>
</feature>
<dbReference type="Pfam" id="PF09912">
    <property type="entry name" value="DUF2141"/>
    <property type="match status" value="1"/>
</dbReference>
<evidence type="ECO:0000313" key="6">
    <source>
        <dbReference type="Proteomes" id="UP000004892"/>
    </source>
</evidence>
<dbReference type="RefSeq" id="WP_009137176.1">
    <property type="nucleotide sequence ID" value="NZ_JH594596.1"/>
</dbReference>
<feature type="compositionally biased region" description="Basic and acidic residues" evidence="2">
    <location>
        <begin position="605"/>
        <end position="622"/>
    </location>
</feature>
<feature type="signal peptide" evidence="3">
    <location>
        <begin position="1"/>
        <end position="25"/>
    </location>
</feature>
<dbReference type="eggNOG" id="COG4704">
    <property type="taxonomic scope" value="Bacteria"/>
</dbReference>
<dbReference type="GeneID" id="98069588"/>
<dbReference type="Pfam" id="PF13205">
    <property type="entry name" value="Big_5"/>
    <property type="match status" value="1"/>
</dbReference>
<evidence type="ECO:0000313" key="5">
    <source>
        <dbReference type="EMBL" id="EHP46412.1"/>
    </source>
</evidence>
<reference evidence="5 6" key="1">
    <citation type="submission" date="2012-01" db="EMBL/GenBank/DDBJ databases">
        <title>The Genome Sequence of Odoribacter laneus YIT 12061.</title>
        <authorList>
            <consortium name="The Broad Institute Genome Sequencing Platform"/>
            <person name="Earl A."/>
            <person name="Ward D."/>
            <person name="Feldgarden M."/>
            <person name="Gevers D."/>
            <person name="Morotomi M."/>
            <person name="Young S.K."/>
            <person name="Zeng Q."/>
            <person name="Gargeya S."/>
            <person name="Fitzgerald M."/>
            <person name="Haas B."/>
            <person name="Abouelleil A."/>
            <person name="Alvarado L."/>
            <person name="Arachchi H.M."/>
            <person name="Berlin A."/>
            <person name="Chapman S.B."/>
            <person name="Gearin G."/>
            <person name="Goldberg J."/>
            <person name="Griggs A."/>
            <person name="Gujja S."/>
            <person name="Hansen M."/>
            <person name="Heiman D."/>
            <person name="Howarth C."/>
            <person name="Larimer J."/>
            <person name="Lui A."/>
            <person name="MacDonald P.J.P."/>
            <person name="McCowen C."/>
            <person name="Montmayeur A."/>
            <person name="Murphy C."/>
            <person name="Neiman D."/>
            <person name="Pearson M."/>
            <person name="Priest M."/>
            <person name="Roberts A."/>
            <person name="Saif S."/>
            <person name="Shea T."/>
            <person name="Sisk P."/>
            <person name="Stolte C."/>
            <person name="Sykes S."/>
            <person name="Wortman J."/>
            <person name="Nusbaum C."/>
            <person name="Birren B."/>
        </authorList>
    </citation>
    <scope>NUCLEOTIDE SEQUENCE [LARGE SCALE GENOMIC DNA]</scope>
    <source>
        <strain evidence="5 6">YIT 12061</strain>
    </source>
</reference>
<feature type="compositionally biased region" description="Polar residues" evidence="2">
    <location>
        <begin position="629"/>
        <end position="655"/>
    </location>
</feature>
<keyword evidence="6" id="KW-1185">Reference proteome</keyword>